<keyword evidence="5" id="KW-0539">Nucleus</keyword>
<protein>
    <submittedName>
        <fullName evidence="8">GATA zinc finger domain-containing protein 1</fullName>
    </submittedName>
</protein>
<keyword evidence="7" id="KW-1185">Reference proteome</keyword>
<dbReference type="RefSeq" id="XP_017770067.1">
    <property type="nucleotide sequence ID" value="XM_017914578.1"/>
</dbReference>
<keyword evidence="3" id="KW-0863">Zinc-finger</keyword>
<sequence length="236" mass="26786">MPLRGNNPVCLKCETEESPLWTNAENLGAICLQCINEAKEETKSDDEGESRPAKRKTRATRSYKTRLNPLALPKTVLPKGKGRRVIFKKTPTKAPTAVATPVTSDSIYYKGMYYQKGDVVSMIDEDGDHYYAQIRGFLTDQYCEKSAVVTWLLPTQESPPPAECFDPATYIIGPEEEVPRKLECMEFIMHAPSDYYKTKNSPYPMVYPTPEPGFIWTRLEPIQRLITDTTDTSEKE</sequence>
<organism evidence="7 8">
    <name type="scientific">Nicrophorus vespilloides</name>
    <name type="common">Boreal carrion beetle</name>
    <dbReference type="NCBI Taxonomy" id="110193"/>
    <lineage>
        <taxon>Eukaryota</taxon>
        <taxon>Metazoa</taxon>
        <taxon>Ecdysozoa</taxon>
        <taxon>Arthropoda</taxon>
        <taxon>Hexapoda</taxon>
        <taxon>Insecta</taxon>
        <taxon>Pterygota</taxon>
        <taxon>Neoptera</taxon>
        <taxon>Endopterygota</taxon>
        <taxon>Coleoptera</taxon>
        <taxon>Polyphaga</taxon>
        <taxon>Staphyliniformia</taxon>
        <taxon>Silphidae</taxon>
        <taxon>Nicrophorinae</taxon>
        <taxon>Nicrophorus</taxon>
    </lineage>
</organism>
<evidence type="ECO:0000313" key="7">
    <source>
        <dbReference type="Proteomes" id="UP000695000"/>
    </source>
</evidence>
<proteinExistence type="predicted"/>
<reference evidence="8" key="1">
    <citation type="submission" date="2025-08" db="UniProtKB">
        <authorList>
            <consortium name="RefSeq"/>
        </authorList>
    </citation>
    <scope>IDENTIFICATION</scope>
    <source>
        <tissue evidence="8">Whole Larva</tissue>
    </source>
</reference>
<keyword evidence="2" id="KW-0479">Metal-binding</keyword>
<evidence type="ECO:0000256" key="4">
    <source>
        <dbReference type="ARBA" id="ARBA00022833"/>
    </source>
</evidence>
<accession>A0ABM1M667</accession>
<evidence type="ECO:0000256" key="2">
    <source>
        <dbReference type="ARBA" id="ARBA00022723"/>
    </source>
</evidence>
<dbReference type="Proteomes" id="UP000695000">
    <property type="component" value="Unplaced"/>
</dbReference>
<dbReference type="GeneID" id="108557875"/>
<evidence type="ECO:0000256" key="6">
    <source>
        <dbReference type="SAM" id="MobiDB-lite"/>
    </source>
</evidence>
<evidence type="ECO:0000256" key="5">
    <source>
        <dbReference type="ARBA" id="ARBA00023242"/>
    </source>
</evidence>
<dbReference type="InterPro" id="IPR039050">
    <property type="entry name" value="GATAD1"/>
</dbReference>
<dbReference type="PANTHER" id="PTHR13340:SF2">
    <property type="entry name" value="GATA ZINC FINGER DOMAIN-CONTAINING PROTEIN 1"/>
    <property type="match status" value="1"/>
</dbReference>
<gene>
    <name evidence="8" type="primary">LOC108557875</name>
</gene>
<comment type="subcellular location">
    <subcellularLocation>
        <location evidence="1">Nucleus</location>
    </subcellularLocation>
</comment>
<feature type="region of interest" description="Disordered" evidence="6">
    <location>
        <begin position="41"/>
        <end position="61"/>
    </location>
</feature>
<evidence type="ECO:0000256" key="1">
    <source>
        <dbReference type="ARBA" id="ARBA00004123"/>
    </source>
</evidence>
<name>A0ABM1M667_NICVS</name>
<dbReference type="PANTHER" id="PTHR13340">
    <property type="entry name" value="GATA ZINC FINGER DOMAIN-CONTAINING"/>
    <property type="match status" value="1"/>
</dbReference>
<evidence type="ECO:0000256" key="3">
    <source>
        <dbReference type="ARBA" id="ARBA00022771"/>
    </source>
</evidence>
<evidence type="ECO:0000313" key="8">
    <source>
        <dbReference type="RefSeq" id="XP_017770067.1"/>
    </source>
</evidence>
<keyword evidence="4" id="KW-0862">Zinc</keyword>